<dbReference type="AlphaFoldDB" id="A0A1X6XFK8"/>
<dbReference type="Pfam" id="PF13279">
    <property type="entry name" value="4HBT_2"/>
    <property type="match status" value="1"/>
</dbReference>
<name>A0A1X6XFK8_9MICO</name>
<dbReference type="RefSeq" id="WP_087007111.1">
    <property type="nucleotide sequence ID" value="NZ_FWFF01000014.1"/>
</dbReference>
<evidence type="ECO:0000256" key="2">
    <source>
        <dbReference type="ARBA" id="ARBA00022801"/>
    </source>
</evidence>
<keyword evidence="2" id="KW-0378">Hydrolase</keyword>
<feature type="region of interest" description="Disordered" evidence="3">
    <location>
        <begin position="125"/>
        <end position="151"/>
    </location>
</feature>
<keyword evidence="5" id="KW-1185">Reference proteome</keyword>
<comment type="similarity">
    <text evidence="1">Belongs to the 4-hydroxybenzoyl-CoA thioesterase family.</text>
</comment>
<dbReference type="InterPro" id="IPR050563">
    <property type="entry name" value="4-hydroxybenzoyl-CoA_TE"/>
</dbReference>
<sequence>MTTTGGTAASSPLSGYPLRSYDKLRYADTDRQGHINNAVFSTFFETGRVELIHQLRQVSADPTKDFVIAKITIEYLKELLWPGEAEVGSRVIRVGTSSIIIEQLLTSEGLPHARAESVMVLTDNTTRRSTPLDDLSRSTLESLRGDASPRD</sequence>
<reference evidence="5" key="1">
    <citation type="submission" date="2017-02" db="EMBL/GenBank/DDBJ databases">
        <authorList>
            <person name="Dridi B."/>
        </authorList>
    </citation>
    <scope>NUCLEOTIDE SEQUENCE [LARGE SCALE GENOMIC DNA]</scope>
    <source>
        <strain evidence="5">B Co 03.10</strain>
    </source>
</reference>
<dbReference type="PANTHER" id="PTHR31793:SF27">
    <property type="entry name" value="NOVEL THIOESTERASE SUPERFAMILY DOMAIN AND SAPOSIN A-TYPE DOMAIN CONTAINING PROTEIN (0610012H03RIK)"/>
    <property type="match status" value="1"/>
</dbReference>
<evidence type="ECO:0000313" key="5">
    <source>
        <dbReference type="Proteomes" id="UP000196581"/>
    </source>
</evidence>
<evidence type="ECO:0000256" key="3">
    <source>
        <dbReference type="SAM" id="MobiDB-lite"/>
    </source>
</evidence>
<dbReference type="GO" id="GO:0047617">
    <property type="term" value="F:fatty acyl-CoA hydrolase activity"/>
    <property type="evidence" value="ECO:0007669"/>
    <property type="project" value="TreeGrafter"/>
</dbReference>
<protein>
    <submittedName>
        <fullName evidence="4">4-hydroxybenzoyl-CoA thioesterase</fullName>
    </submittedName>
</protein>
<dbReference type="PANTHER" id="PTHR31793">
    <property type="entry name" value="4-HYDROXYBENZOYL-COA THIOESTERASE FAMILY MEMBER"/>
    <property type="match status" value="1"/>
</dbReference>
<gene>
    <name evidence="4" type="ORF">FM105_08180</name>
</gene>
<dbReference type="Gene3D" id="3.10.129.10">
    <property type="entry name" value="Hotdog Thioesterase"/>
    <property type="match status" value="1"/>
</dbReference>
<dbReference type="Proteomes" id="UP000196581">
    <property type="component" value="Unassembled WGS sequence"/>
</dbReference>
<dbReference type="CDD" id="cd00586">
    <property type="entry name" value="4HBT"/>
    <property type="match status" value="1"/>
</dbReference>
<evidence type="ECO:0000313" key="4">
    <source>
        <dbReference type="EMBL" id="SLM98052.1"/>
    </source>
</evidence>
<organism evidence="4 5">
    <name type="scientific">Brevibacterium yomogidense</name>
    <dbReference type="NCBI Taxonomy" id="946573"/>
    <lineage>
        <taxon>Bacteria</taxon>
        <taxon>Bacillati</taxon>
        <taxon>Actinomycetota</taxon>
        <taxon>Actinomycetes</taxon>
        <taxon>Micrococcales</taxon>
        <taxon>Brevibacteriaceae</taxon>
        <taxon>Brevibacterium</taxon>
    </lineage>
</organism>
<dbReference type="SUPFAM" id="SSF54637">
    <property type="entry name" value="Thioesterase/thiol ester dehydrase-isomerase"/>
    <property type="match status" value="1"/>
</dbReference>
<accession>A0A1X6XFK8</accession>
<proteinExistence type="inferred from homology"/>
<dbReference type="EMBL" id="FWFF01000014">
    <property type="protein sequence ID" value="SLM98052.1"/>
    <property type="molecule type" value="Genomic_DNA"/>
</dbReference>
<dbReference type="InterPro" id="IPR029069">
    <property type="entry name" value="HotDog_dom_sf"/>
</dbReference>
<evidence type="ECO:0000256" key="1">
    <source>
        <dbReference type="ARBA" id="ARBA00005953"/>
    </source>
</evidence>